<dbReference type="InterPro" id="IPR003593">
    <property type="entry name" value="AAA+_ATPase"/>
</dbReference>
<accession>A0ABU3DKB9</accession>
<dbReference type="InterPro" id="IPR003439">
    <property type="entry name" value="ABC_transporter-like_ATP-bd"/>
</dbReference>
<gene>
    <name evidence="4" type="ORF">RM543_15735</name>
</gene>
<dbReference type="SUPFAM" id="SSF52540">
    <property type="entry name" value="P-loop containing nucleoside triphosphate hydrolases"/>
    <property type="match status" value="1"/>
</dbReference>
<dbReference type="SMART" id="SM00382">
    <property type="entry name" value="AAA"/>
    <property type="match status" value="1"/>
</dbReference>
<sequence length="221" mass="23442">MTAPLLDRESVGYGSAAVLSSVSFSLAPGDRVVLLGRSGSGKTTLLGAIRERLERAGSRVALVPQEAGLVPTLSVLRNALMGRLDDHGTLYNLTNLVRPRARDRTAVADILEPLGLVPEIDRAVERLSGGQKQRTALARAFFRGGAYLIGDEPVSALDERQGAEVLDEIGRRFETSVLALHDVALARSFATRIVGLKGGQVMLDGAPESLSEAEIGALYAL</sequence>
<reference evidence="4 5" key="1">
    <citation type="submission" date="2023-09" db="EMBL/GenBank/DDBJ databases">
        <authorList>
            <person name="Rey-Velasco X."/>
        </authorList>
    </citation>
    <scope>NUCLEOTIDE SEQUENCE [LARGE SCALE GENOMIC DNA]</scope>
    <source>
        <strain evidence="4 5">F158</strain>
    </source>
</reference>
<dbReference type="RefSeq" id="WP_311693275.1">
    <property type="nucleotide sequence ID" value="NZ_JAVRHL010000003.1"/>
</dbReference>
<dbReference type="Gene3D" id="3.40.50.300">
    <property type="entry name" value="P-loop containing nucleotide triphosphate hydrolases"/>
    <property type="match status" value="1"/>
</dbReference>
<evidence type="ECO:0000256" key="1">
    <source>
        <dbReference type="ARBA" id="ARBA00022741"/>
    </source>
</evidence>
<keyword evidence="2 4" id="KW-0067">ATP-binding</keyword>
<evidence type="ECO:0000313" key="5">
    <source>
        <dbReference type="Proteomes" id="UP001265259"/>
    </source>
</evidence>
<evidence type="ECO:0000259" key="3">
    <source>
        <dbReference type="PROSITE" id="PS50893"/>
    </source>
</evidence>
<organism evidence="4 5">
    <name type="scientific">Tropicimonas omnivorans</name>
    <dbReference type="NCBI Taxonomy" id="3075590"/>
    <lineage>
        <taxon>Bacteria</taxon>
        <taxon>Pseudomonadati</taxon>
        <taxon>Pseudomonadota</taxon>
        <taxon>Alphaproteobacteria</taxon>
        <taxon>Rhodobacterales</taxon>
        <taxon>Roseobacteraceae</taxon>
        <taxon>Tropicimonas</taxon>
    </lineage>
</organism>
<evidence type="ECO:0000313" key="4">
    <source>
        <dbReference type="EMBL" id="MDT0684137.1"/>
    </source>
</evidence>
<dbReference type="EMBL" id="JAVRHL010000003">
    <property type="protein sequence ID" value="MDT0684137.1"/>
    <property type="molecule type" value="Genomic_DNA"/>
</dbReference>
<proteinExistence type="predicted"/>
<dbReference type="Proteomes" id="UP001265259">
    <property type="component" value="Unassembled WGS sequence"/>
</dbReference>
<keyword evidence="1" id="KW-0547">Nucleotide-binding</keyword>
<protein>
    <submittedName>
        <fullName evidence="4">ATP-binding cassette domain-containing protein</fullName>
    </submittedName>
</protein>
<dbReference type="PROSITE" id="PS50893">
    <property type="entry name" value="ABC_TRANSPORTER_2"/>
    <property type="match status" value="1"/>
</dbReference>
<dbReference type="InterPro" id="IPR027417">
    <property type="entry name" value="P-loop_NTPase"/>
</dbReference>
<dbReference type="Pfam" id="PF00005">
    <property type="entry name" value="ABC_tran"/>
    <property type="match status" value="1"/>
</dbReference>
<comment type="caution">
    <text evidence="4">The sequence shown here is derived from an EMBL/GenBank/DDBJ whole genome shotgun (WGS) entry which is preliminary data.</text>
</comment>
<keyword evidence="5" id="KW-1185">Reference proteome</keyword>
<dbReference type="PANTHER" id="PTHR42794:SF2">
    <property type="entry name" value="ABC TRANSPORTER ATP-BINDING PROTEIN"/>
    <property type="match status" value="1"/>
</dbReference>
<dbReference type="PANTHER" id="PTHR42794">
    <property type="entry name" value="HEMIN IMPORT ATP-BINDING PROTEIN HMUV"/>
    <property type="match status" value="1"/>
</dbReference>
<evidence type="ECO:0000256" key="2">
    <source>
        <dbReference type="ARBA" id="ARBA00022840"/>
    </source>
</evidence>
<feature type="domain" description="ABC transporter" evidence="3">
    <location>
        <begin position="3"/>
        <end position="221"/>
    </location>
</feature>
<dbReference type="GO" id="GO:0005524">
    <property type="term" value="F:ATP binding"/>
    <property type="evidence" value="ECO:0007669"/>
    <property type="project" value="UniProtKB-KW"/>
</dbReference>
<name>A0ABU3DKB9_9RHOB</name>